<evidence type="ECO:0000313" key="1">
    <source>
        <dbReference type="EMBL" id="CAG4951317.1"/>
    </source>
</evidence>
<protein>
    <submittedName>
        <fullName evidence="1">(apollo) hypothetical protein</fullName>
    </submittedName>
</protein>
<comment type="caution">
    <text evidence="1">The sequence shown here is derived from an EMBL/GenBank/DDBJ whole genome shotgun (WGS) entry which is preliminary data.</text>
</comment>
<organism evidence="1 2">
    <name type="scientific">Parnassius apollo</name>
    <name type="common">Apollo butterfly</name>
    <name type="synonym">Papilio apollo</name>
    <dbReference type="NCBI Taxonomy" id="110799"/>
    <lineage>
        <taxon>Eukaryota</taxon>
        <taxon>Metazoa</taxon>
        <taxon>Ecdysozoa</taxon>
        <taxon>Arthropoda</taxon>
        <taxon>Hexapoda</taxon>
        <taxon>Insecta</taxon>
        <taxon>Pterygota</taxon>
        <taxon>Neoptera</taxon>
        <taxon>Endopterygota</taxon>
        <taxon>Lepidoptera</taxon>
        <taxon>Glossata</taxon>
        <taxon>Ditrysia</taxon>
        <taxon>Papilionoidea</taxon>
        <taxon>Papilionidae</taxon>
        <taxon>Parnassiinae</taxon>
        <taxon>Parnassini</taxon>
        <taxon>Parnassius</taxon>
        <taxon>Parnassius</taxon>
    </lineage>
</organism>
<keyword evidence="2" id="KW-1185">Reference proteome</keyword>
<proteinExistence type="predicted"/>
<sequence>MQHLQDTHTLQLLLTKVTILEKRLHHAGTHLAFNVRKRSGALLRKRKQPQLQKTPSICDDVELRSISTREVFT</sequence>
<dbReference type="Proteomes" id="UP000691718">
    <property type="component" value="Unassembled WGS sequence"/>
</dbReference>
<reference evidence="1" key="1">
    <citation type="submission" date="2021-04" db="EMBL/GenBank/DDBJ databases">
        <authorList>
            <person name="Tunstrom K."/>
        </authorList>
    </citation>
    <scope>NUCLEOTIDE SEQUENCE</scope>
</reference>
<dbReference type="AlphaFoldDB" id="A0A8S3WBZ8"/>
<dbReference type="EMBL" id="CAJQZP010000255">
    <property type="protein sequence ID" value="CAG4951317.1"/>
    <property type="molecule type" value="Genomic_DNA"/>
</dbReference>
<accession>A0A8S3WBZ8</accession>
<name>A0A8S3WBZ8_PARAO</name>
<gene>
    <name evidence="1" type="ORF">PAPOLLO_LOCUS4397</name>
</gene>
<evidence type="ECO:0000313" key="2">
    <source>
        <dbReference type="Proteomes" id="UP000691718"/>
    </source>
</evidence>